<dbReference type="InterPro" id="IPR015813">
    <property type="entry name" value="Pyrv/PenolPyrv_kinase-like_dom"/>
</dbReference>
<evidence type="ECO:0000313" key="3">
    <source>
        <dbReference type="Proteomes" id="UP000239896"/>
    </source>
</evidence>
<dbReference type="Proteomes" id="UP000239896">
    <property type="component" value="Unassembled WGS sequence"/>
</dbReference>
<gene>
    <name evidence="2" type="ORF">BCL64_1215</name>
</gene>
<dbReference type="GO" id="GO:0003824">
    <property type="term" value="F:catalytic activity"/>
    <property type="evidence" value="ECO:0007669"/>
    <property type="project" value="InterPro"/>
</dbReference>
<evidence type="ECO:0000256" key="1">
    <source>
        <dbReference type="ARBA" id="ARBA00022723"/>
    </source>
</evidence>
<accession>A0A2T0VAY4</accession>
<dbReference type="EMBL" id="PVTM01000021">
    <property type="protein sequence ID" value="PRY67365.1"/>
    <property type="molecule type" value="Genomic_DNA"/>
</dbReference>
<dbReference type="Gene3D" id="3.20.20.60">
    <property type="entry name" value="Phosphoenolpyruvate-binding domains"/>
    <property type="match status" value="1"/>
</dbReference>
<proteinExistence type="predicted"/>
<dbReference type="GO" id="GO:0046872">
    <property type="term" value="F:metal ion binding"/>
    <property type="evidence" value="ECO:0007669"/>
    <property type="project" value="UniProtKB-KW"/>
</dbReference>
<dbReference type="RefSeq" id="WP_106232404.1">
    <property type="nucleotide sequence ID" value="NZ_PVTM01000021.1"/>
</dbReference>
<dbReference type="SUPFAM" id="SSF51621">
    <property type="entry name" value="Phosphoenolpyruvate/pyruvate domain"/>
    <property type="match status" value="1"/>
</dbReference>
<sequence length="286" mass="31381">MRSLKLMMITACPEVAVLAEQSGVARIFMDQEVLGKAVRQGHLDTHKACHSLAQIAAVARRLQQAELMVRINPLNPDTPGEVAAAIAHGAERLMLPMFTTSCEVQRFQALVAGRVPVTYLAETPAALIRLSHWLPLLRPGHDEVHIGLNDLSLGLGVGFLFEPLAGGMIDAEARMLEEAGLGWGFGGVGCMSGNVLPADWILGEHVRLGSHWVILSRAFHGGAESLAELQRRVDLPVEIRALRMAESRWRRADEARLQANHRRLSEKVFEMAEPLLAPMQQVPLEL</sequence>
<evidence type="ECO:0000313" key="2">
    <source>
        <dbReference type="EMBL" id="PRY67365.1"/>
    </source>
</evidence>
<dbReference type="AlphaFoldDB" id="A0A2T0VAY4"/>
<organism evidence="2 3">
    <name type="scientific">Halomonas ventosae</name>
    <dbReference type="NCBI Taxonomy" id="229007"/>
    <lineage>
        <taxon>Bacteria</taxon>
        <taxon>Pseudomonadati</taxon>
        <taxon>Pseudomonadota</taxon>
        <taxon>Gammaproteobacteria</taxon>
        <taxon>Oceanospirillales</taxon>
        <taxon>Halomonadaceae</taxon>
        <taxon>Halomonas</taxon>
    </lineage>
</organism>
<keyword evidence="1" id="KW-0479">Metal-binding</keyword>
<evidence type="ECO:0008006" key="4">
    <source>
        <dbReference type="Google" id="ProtNLM"/>
    </source>
</evidence>
<dbReference type="InterPro" id="IPR040442">
    <property type="entry name" value="Pyrv_kinase-like_dom_sf"/>
</dbReference>
<reference evidence="2 3" key="1">
    <citation type="submission" date="2018-03" db="EMBL/GenBank/DDBJ databases">
        <title>Comparative analysis of microorganisms from saline springs in Andes Mountain Range, Colombia.</title>
        <authorList>
            <person name="Rubin E."/>
        </authorList>
    </citation>
    <scope>NUCLEOTIDE SEQUENCE [LARGE SCALE GENOMIC DNA]</scope>
    <source>
        <strain evidence="2 3">USBA 854</strain>
    </source>
</reference>
<name>A0A2T0VAY4_9GAMM</name>
<keyword evidence="3" id="KW-1185">Reference proteome</keyword>
<comment type="caution">
    <text evidence="2">The sequence shown here is derived from an EMBL/GenBank/DDBJ whole genome shotgun (WGS) entry which is preliminary data.</text>
</comment>
<protein>
    <recommendedName>
        <fullName evidence="4">HpcH/HpaI aldolase/citrate lyase family protein</fullName>
    </recommendedName>
</protein>